<organism evidence="1 2">
    <name type="scientific">Thiovibrio frasassiensis</name>
    <dbReference type="NCBI Taxonomy" id="2984131"/>
    <lineage>
        <taxon>Bacteria</taxon>
        <taxon>Pseudomonadati</taxon>
        <taxon>Thermodesulfobacteriota</taxon>
        <taxon>Desulfobulbia</taxon>
        <taxon>Desulfobulbales</taxon>
        <taxon>Thiovibrionaceae</taxon>
        <taxon>Thiovibrio</taxon>
    </lineage>
</organism>
<dbReference type="Proteomes" id="UP001154240">
    <property type="component" value="Unassembled WGS sequence"/>
</dbReference>
<dbReference type="Pfam" id="PF20362">
    <property type="entry name" value="DUF6657"/>
    <property type="match status" value="1"/>
</dbReference>
<dbReference type="EMBL" id="JAPHEH010000001">
    <property type="protein sequence ID" value="MDG4475344.1"/>
    <property type="molecule type" value="Genomic_DNA"/>
</dbReference>
<reference evidence="1" key="2">
    <citation type="submission" date="2022-10" db="EMBL/GenBank/DDBJ databases">
        <authorList>
            <person name="Aronson H.S."/>
        </authorList>
    </citation>
    <scope>NUCLEOTIDE SEQUENCE</scope>
    <source>
        <strain evidence="1">RS19-109</strain>
    </source>
</reference>
<sequence>MAEIKSTMDMVMERAARMAAGPEDDNYLAEEQVKEGMRLGAAYMRGEGVGLGERLAALPPAEKGPVRKGAVQSLLRNIFLVREVEKQEVADKAMHGLVEIGQGDGELLKILAELKKILDGYRQHGLQLREQLEAQFSQQLAMMEQNLAKQTGRAMKLQPSQHPKFQEEWARIQDQLNEQYGKALQQLKDLVEQHLVMEVAP</sequence>
<comment type="caution">
    <text evidence="1">The sequence shown here is derived from an EMBL/GenBank/DDBJ whole genome shotgun (WGS) entry which is preliminary data.</text>
</comment>
<gene>
    <name evidence="1" type="ORF">OLX77_04110</name>
</gene>
<evidence type="ECO:0000313" key="1">
    <source>
        <dbReference type="EMBL" id="MDG4475344.1"/>
    </source>
</evidence>
<dbReference type="AlphaFoldDB" id="A0A9X4RL64"/>
<reference evidence="1" key="1">
    <citation type="journal article" date="2022" name="bioRxiv">
        <title>Thiovibrio frasassiensisgen. nov., sp. nov., an autotrophic, elemental sulfur disproportionating bacterium isolated from sulfidic karst sediment, and proposal of Thiovibrionaceae fam. nov.</title>
        <authorList>
            <person name="Aronson H."/>
            <person name="Thomas C."/>
            <person name="Bhattacharyya M."/>
            <person name="Eckstein S."/>
            <person name="Jensen S."/>
            <person name="Barco R."/>
            <person name="Macalady J."/>
            <person name="Amend J."/>
        </authorList>
    </citation>
    <scope>NUCLEOTIDE SEQUENCE</scope>
    <source>
        <strain evidence="1">RS19-109</strain>
    </source>
</reference>
<protein>
    <submittedName>
        <fullName evidence="1">Uncharacterized protein</fullName>
    </submittedName>
</protein>
<keyword evidence="2" id="KW-1185">Reference proteome</keyword>
<accession>A0A9X4RL64</accession>
<dbReference type="InterPro" id="IPR046598">
    <property type="entry name" value="DUF6657"/>
</dbReference>
<name>A0A9X4RL64_9BACT</name>
<proteinExistence type="predicted"/>
<evidence type="ECO:0000313" key="2">
    <source>
        <dbReference type="Proteomes" id="UP001154240"/>
    </source>
</evidence>
<dbReference type="RefSeq" id="WP_307632318.1">
    <property type="nucleotide sequence ID" value="NZ_JAPHEH010000001.1"/>
</dbReference>